<reference evidence="4 6" key="1">
    <citation type="submission" date="2018-09" db="EMBL/GenBank/DDBJ databases">
        <title>Genomic investigation of the strawberry pathogen Phytophthora fragariae indicates pathogenicity is determined by transcriptional variation in three key races.</title>
        <authorList>
            <person name="Adams T.M."/>
            <person name="Armitage A.D."/>
            <person name="Sobczyk M.K."/>
            <person name="Bates H.J."/>
            <person name="Dunwell J.M."/>
            <person name="Nellist C.F."/>
            <person name="Harrison R.J."/>
        </authorList>
    </citation>
    <scope>NUCLEOTIDE SEQUENCE [LARGE SCALE GENOMIC DNA]</scope>
    <source>
        <strain evidence="2 4">SCRP249</strain>
        <strain evidence="1 6">SCRP324</strain>
        <strain evidence="3 5">SCRP333</strain>
    </source>
</reference>
<evidence type="ECO:0000313" key="6">
    <source>
        <dbReference type="Proteomes" id="UP000435112"/>
    </source>
</evidence>
<protein>
    <submittedName>
        <fullName evidence="1">Uncharacterized protein</fullName>
    </submittedName>
</protein>
<dbReference type="EMBL" id="QXFU01000383">
    <property type="protein sequence ID" value="KAE9034994.1"/>
    <property type="molecule type" value="Genomic_DNA"/>
</dbReference>
<dbReference type="Proteomes" id="UP000435112">
    <property type="component" value="Unassembled WGS sequence"/>
</dbReference>
<evidence type="ECO:0000313" key="2">
    <source>
        <dbReference type="EMBL" id="KAE9050302.1"/>
    </source>
</evidence>
<gene>
    <name evidence="2" type="ORF">PR001_g2510</name>
    <name evidence="1" type="ORF">PR002_g7828</name>
    <name evidence="3" type="ORF">PR003_g8300</name>
</gene>
<evidence type="ECO:0000313" key="3">
    <source>
        <dbReference type="EMBL" id="KAE9344736.1"/>
    </source>
</evidence>
<organism evidence="1 6">
    <name type="scientific">Phytophthora rubi</name>
    <dbReference type="NCBI Taxonomy" id="129364"/>
    <lineage>
        <taxon>Eukaryota</taxon>
        <taxon>Sar</taxon>
        <taxon>Stramenopiles</taxon>
        <taxon>Oomycota</taxon>
        <taxon>Peronosporomycetes</taxon>
        <taxon>Peronosporales</taxon>
        <taxon>Peronosporaceae</taxon>
        <taxon>Phytophthora</taxon>
    </lineage>
</organism>
<dbReference type="EMBL" id="QXFV01000086">
    <property type="protein sequence ID" value="KAE9050302.1"/>
    <property type="molecule type" value="Genomic_DNA"/>
</dbReference>
<comment type="caution">
    <text evidence="1">The sequence shown here is derived from an EMBL/GenBank/DDBJ whole genome shotgun (WGS) entry which is preliminary data.</text>
</comment>
<dbReference type="AlphaFoldDB" id="A0A6A3N079"/>
<accession>A0A6A3N079</accession>
<sequence length="44" mass="4847">MCQVCNMDIKVNIIASILDNHFAYACEMAGHIDSLQNDPVHACP</sequence>
<name>A0A6A3N079_9STRA</name>
<dbReference type="OrthoDB" id="10268243at2759"/>
<dbReference type="EMBL" id="QXFT01000410">
    <property type="protein sequence ID" value="KAE9344736.1"/>
    <property type="molecule type" value="Genomic_DNA"/>
</dbReference>
<dbReference type="Proteomes" id="UP000434957">
    <property type="component" value="Unassembled WGS sequence"/>
</dbReference>
<evidence type="ECO:0000313" key="1">
    <source>
        <dbReference type="EMBL" id="KAE9034994.1"/>
    </source>
</evidence>
<keyword evidence="5" id="KW-1185">Reference proteome</keyword>
<proteinExistence type="predicted"/>
<dbReference type="Proteomes" id="UP000429607">
    <property type="component" value="Unassembled WGS sequence"/>
</dbReference>
<evidence type="ECO:0000313" key="5">
    <source>
        <dbReference type="Proteomes" id="UP000434957"/>
    </source>
</evidence>
<evidence type="ECO:0000313" key="4">
    <source>
        <dbReference type="Proteomes" id="UP000429607"/>
    </source>
</evidence>